<sequence>MQIGLQQIRPVTEQLCNSGRYDQALSVLKQCAQRGVTDFSALNRAVDAAVQIGDLGAGAELVDLILKGWPKDSRSWELRYKILHAGAQWSEARIVLKRVKKYAQEATPEYFLANAEVLERLFQPDKALVSLEEIPKLISVDEHSRYWYLKATILLQMKDYQGVVDCLSGWLPKAPHDRFAAACWKFLGKAQDALKSYDDAFRAIKSGNDLRASLDSRMISENSLRRRVEVFRTLFTPEWVSGWEEITPTDHPPVFLIGFPRSGTTLLEQVLDAHPDVQALEEQPTMAAVLRQSGAWMNAKANMDGALKTTDNWKQQWLASFDYLSRINEKQVVELRDAYYKVVDEKMKYNRSNLLIDKMPLNTVDMGLILKIFPNAKFIVALRHPCDCVLSAYMQSFQMNDAMANFLDLGAAASFYRNVMSLLWQYEKVFDLRDRVHAIRYEDLIEDLDGEAAKVINFLGLEWNDAVTRYDEHARQRGTLATPSYQGVTQKIYSSSKERWRNYAQWMAPVLHHFEEAAERYGYDLSI</sequence>
<dbReference type="Gene3D" id="1.25.40.10">
    <property type="entry name" value="Tetratricopeptide repeat domain"/>
    <property type="match status" value="1"/>
</dbReference>
<dbReference type="InterPro" id="IPR027417">
    <property type="entry name" value="P-loop_NTPase"/>
</dbReference>
<keyword evidence="1 2" id="KW-0808">Transferase</keyword>
<organism evidence="2 3">
    <name type="scientific">Alcanivorax nanhaiticus</name>
    <dbReference type="NCBI Taxonomy" id="1177154"/>
    <lineage>
        <taxon>Bacteria</taxon>
        <taxon>Pseudomonadati</taxon>
        <taxon>Pseudomonadota</taxon>
        <taxon>Gammaproteobacteria</taxon>
        <taxon>Oceanospirillales</taxon>
        <taxon>Alcanivoracaceae</taxon>
        <taxon>Alcanivorax</taxon>
    </lineage>
</organism>
<name>A0A095SN29_9GAMM</name>
<dbReference type="Pfam" id="PF13469">
    <property type="entry name" value="Sulfotransfer_3"/>
    <property type="match status" value="1"/>
</dbReference>
<dbReference type="EMBL" id="ARXV01000003">
    <property type="protein sequence ID" value="KGD65744.1"/>
    <property type="molecule type" value="Genomic_DNA"/>
</dbReference>
<dbReference type="GO" id="GO:0008476">
    <property type="term" value="F:protein-tyrosine sulfotransferase activity"/>
    <property type="evidence" value="ECO:0007669"/>
    <property type="project" value="InterPro"/>
</dbReference>
<protein>
    <submittedName>
        <fullName evidence="2">Sulfotransferase</fullName>
    </submittedName>
</protein>
<dbReference type="RefSeq" id="WP_035230968.1">
    <property type="nucleotide sequence ID" value="NZ_ARXV01000003.1"/>
</dbReference>
<dbReference type="Gene3D" id="3.40.50.300">
    <property type="entry name" value="P-loop containing nucleotide triphosphate hydrolases"/>
    <property type="match status" value="1"/>
</dbReference>
<comment type="caution">
    <text evidence="2">The sequence shown here is derived from an EMBL/GenBank/DDBJ whole genome shotgun (WGS) entry which is preliminary data.</text>
</comment>
<dbReference type="PANTHER" id="PTHR12788">
    <property type="entry name" value="PROTEIN-TYROSINE SULFOTRANSFERASE 2"/>
    <property type="match status" value="1"/>
</dbReference>
<dbReference type="PANTHER" id="PTHR12788:SF10">
    <property type="entry name" value="PROTEIN-TYROSINE SULFOTRANSFERASE"/>
    <property type="match status" value="1"/>
</dbReference>
<evidence type="ECO:0000313" key="2">
    <source>
        <dbReference type="EMBL" id="KGD65744.1"/>
    </source>
</evidence>
<evidence type="ECO:0000256" key="1">
    <source>
        <dbReference type="ARBA" id="ARBA00022679"/>
    </source>
</evidence>
<gene>
    <name evidence="2" type="ORF">Y5S_00968</name>
</gene>
<accession>A0A095SN29</accession>
<dbReference type="eggNOG" id="COG0457">
    <property type="taxonomic scope" value="Bacteria"/>
</dbReference>
<dbReference type="InterPro" id="IPR026634">
    <property type="entry name" value="TPST-like"/>
</dbReference>
<proteinExistence type="predicted"/>
<evidence type="ECO:0000313" key="3">
    <source>
        <dbReference type="Proteomes" id="UP000029444"/>
    </source>
</evidence>
<reference evidence="2 3" key="1">
    <citation type="submission" date="2012-09" db="EMBL/GenBank/DDBJ databases">
        <title>Genome Sequence of alkane-degrading Bacterium Alcanivorax sp. 19-m-6.</title>
        <authorList>
            <person name="Lai Q."/>
            <person name="Shao Z."/>
        </authorList>
    </citation>
    <scope>NUCLEOTIDE SEQUENCE [LARGE SCALE GENOMIC DNA]</scope>
    <source>
        <strain evidence="2 3">19-m-6</strain>
    </source>
</reference>
<dbReference type="AlphaFoldDB" id="A0A095SN29"/>
<dbReference type="SUPFAM" id="SSF48452">
    <property type="entry name" value="TPR-like"/>
    <property type="match status" value="1"/>
</dbReference>
<dbReference type="Proteomes" id="UP000029444">
    <property type="component" value="Unassembled WGS sequence"/>
</dbReference>
<dbReference type="STRING" id="1177154.Y5S_00968"/>
<dbReference type="InterPro" id="IPR011990">
    <property type="entry name" value="TPR-like_helical_dom_sf"/>
</dbReference>
<keyword evidence="3" id="KW-1185">Reference proteome</keyword>
<dbReference type="SUPFAM" id="SSF52540">
    <property type="entry name" value="P-loop containing nucleoside triphosphate hydrolases"/>
    <property type="match status" value="1"/>
</dbReference>
<dbReference type="PATRIC" id="fig|1177154.3.peg.979"/>